<evidence type="ECO:0000256" key="5">
    <source>
        <dbReference type="ARBA" id="ARBA00023136"/>
    </source>
</evidence>
<dbReference type="InterPro" id="IPR007168">
    <property type="entry name" value="Phageshock_PspC_N"/>
</dbReference>
<keyword evidence="4 7" id="KW-1133">Transmembrane helix</keyword>
<evidence type="ECO:0000256" key="3">
    <source>
        <dbReference type="ARBA" id="ARBA00022692"/>
    </source>
</evidence>
<evidence type="ECO:0000256" key="7">
    <source>
        <dbReference type="SAM" id="Phobius"/>
    </source>
</evidence>
<keyword evidence="3 7" id="KW-0812">Transmembrane</keyword>
<dbReference type="InterPro" id="IPR052027">
    <property type="entry name" value="PspC"/>
</dbReference>
<sequence>MVQAGLAEQDGGMTFDSNTPRQFTRSDSQKMLAGVCGGVAEYFSVDVNLVRLLTVVATLVTGGTAALVYLAAWMLMPAGH</sequence>
<keyword evidence="2" id="KW-1003">Cell membrane</keyword>
<dbReference type="Pfam" id="PF04024">
    <property type="entry name" value="PspC"/>
    <property type="match status" value="1"/>
</dbReference>
<dbReference type="AlphaFoldDB" id="A0A402CLS9"/>
<keyword evidence="5 7" id="KW-0472">Membrane</keyword>
<feature type="domain" description="Phage shock protein PspC N-terminal" evidence="8">
    <location>
        <begin position="21"/>
        <end position="78"/>
    </location>
</feature>
<dbReference type="PANTHER" id="PTHR33885:SF3">
    <property type="entry name" value="PHAGE SHOCK PROTEIN C"/>
    <property type="match status" value="1"/>
</dbReference>
<dbReference type="Proteomes" id="UP000287519">
    <property type="component" value="Unassembled WGS sequence"/>
</dbReference>
<dbReference type="PANTHER" id="PTHR33885">
    <property type="entry name" value="PHAGE SHOCK PROTEIN C"/>
    <property type="match status" value="1"/>
</dbReference>
<dbReference type="GO" id="GO:0005886">
    <property type="term" value="C:plasma membrane"/>
    <property type="evidence" value="ECO:0007669"/>
    <property type="project" value="UniProtKB-SubCell"/>
</dbReference>
<evidence type="ECO:0000256" key="4">
    <source>
        <dbReference type="ARBA" id="ARBA00022989"/>
    </source>
</evidence>
<reference evidence="9 10" key="1">
    <citation type="submission" date="2018-11" db="EMBL/GenBank/DDBJ databases">
        <title>Microbial catabolism of amino acid.</title>
        <authorList>
            <person name="Hibi M."/>
            <person name="Ogawa J."/>
        </authorList>
    </citation>
    <scope>NUCLEOTIDE SEQUENCE [LARGE SCALE GENOMIC DNA]</scope>
    <source>
        <strain evidence="9 10">C31-06</strain>
    </source>
</reference>
<evidence type="ECO:0000259" key="8">
    <source>
        <dbReference type="Pfam" id="PF04024"/>
    </source>
</evidence>
<organism evidence="9 10">
    <name type="scientific">Rhodococcus wratislaviensis</name>
    <name type="common">Tsukamurella wratislaviensis</name>
    <dbReference type="NCBI Taxonomy" id="44752"/>
    <lineage>
        <taxon>Bacteria</taxon>
        <taxon>Bacillati</taxon>
        <taxon>Actinomycetota</taxon>
        <taxon>Actinomycetes</taxon>
        <taxon>Mycobacteriales</taxon>
        <taxon>Nocardiaceae</taxon>
        <taxon>Rhodococcus</taxon>
    </lineage>
</organism>
<evidence type="ECO:0000313" key="10">
    <source>
        <dbReference type="Proteomes" id="UP000287519"/>
    </source>
</evidence>
<name>A0A402CLS9_RHOWR</name>
<comment type="caution">
    <text evidence="9">The sequence shown here is derived from an EMBL/GenBank/DDBJ whole genome shotgun (WGS) entry which is preliminary data.</text>
</comment>
<keyword evidence="10" id="KW-1185">Reference proteome</keyword>
<evidence type="ECO:0000256" key="1">
    <source>
        <dbReference type="ARBA" id="ARBA00004162"/>
    </source>
</evidence>
<proteinExistence type="predicted"/>
<evidence type="ECO:0000256" key="2">
    <source>
        <dbReference type="ARBA" id="ARBA00022475"/>
    </source>
</evidence>
<comment type="subcellular location">
    <subcellularLocation>
        <location evidence="1">Cell membrane</location>
        <topology evidence="1">Single-pass membrane protein</topology>
    </subcellularLocation>
</comment>
<feature type="transmembrane region" description="Helical" evidence="7">
    <location>
        <begin position="52"/>
        <end position="75"/>
    </location>
</feature>
<accession>A0A402CLS9</accession>
<evidence type="ECO:0000256" key="6">
    <source>
        <dbReference type="SAM" id="MobiDB-lite"/>
    </source>
</evidence>
<protein>
    <recommendedName>
        <fullName evidence="8">Phage shock protein PspC N-terminal domain-containing protein</fullName>
    </recommendedName>
</protein>
<gene>
    <name evidence="9" type="ORF">Rhow_008890</name>
</gene>
<dbReference type="EMBL" id="BHYM01000097">
    <property type="protein sequence ID" value="GCE44469.1"/>
    <property type="molecule type" value="Genomic_DNA"/>
</dbReference>
<evidence type="ECO:0000313" key="9">
    <source>
        <dbReference type="EMBL" id="GCE44469.1"/>
    </source>
</evidence>
<feature type="region of interest" description="Disordered" evidence="6">
    <location>
        <begin position="1"/>
        <end position="22"/>
    </location>
</feature>